<comment type="similarity">
    <text evidence="8">Belongs to the peptidase M28 family. M28E subfamily.</text>
</comment>
<keyword evidence="5 9" id="KW-0732">Signal</keyword>
<evidence type="ECO:0000256" key="2">
    <source>
        <dbReference type="ARBA" id="ARBA00022438"/>
    </source>
</evidence>
<evidence type="ECO:0000259" key="10">
    <source>
        <dbReference type="Pfam" id="PF04389"/>
    </source>
</evidence>
<keyword evidence="6" id="KW-0378">Hydrolase</keyword>
<evidence type="ECO:0000313" key="12">
    <source>
        <dbReference type="EMBL" id="VFT84795.1"/>
    </source>
</evidence>
<reference evidence="12 13" key="1">
    <citation type="submission" date="2019-03" db="EMBL/GenBank/DDBJ databases">
        <authorList>
            <person name="Gaulin E."/>
            <person name="Dumas B."/>
        </authorList>
    </citation>
    <scope>NUCLEOTIDE SEQUENCE [LARGE SCALE GENOMIC DNA]</scope>
    <source>
        <strain evidence="12">CBS 568.67</strain>
    </source>
</reference>
<feature type="domain" description="Peptidase M28" evidence="10">
    <location>
        <begin position="159"/>
        <end position="362"/>
    </location>
</feature>
<dbReference type="InterPro" id="IPR007484">
    <property type="entry name" value="Peptidase_M28"/>
</dbReference>
<dbReference type="InterPro" id="IPR045175">
    <property type="entry name" value="M28_fam"/>
</dbReference>
<reference evidence="11" key="2">
    <citation type="submission" date="2019-06" db="EMBL/GenBank/DDBJ databases">
        <title>Genomics analysis of Aphanomyces spp. identifies a new class of oomycete effector associated with host adaptation.</title>
        <authorList>
            <person name="Gaulin E."/>
        </authorList>
    </citation>
    <scope>NUCLEOTIDE SEQUENCE</scope>
    <source>
        <strain evidence="11">CBS 578.67</strain>
    </source>
</reference>
<dbReference type="PANTHER" id="PTHR12147">
    <property type="entry name" value="METALLOPEPTIDASE M28 FAMILY MEMBER"/>
    <property type="match status" value="1"/>
</dbReference>
<evidence type="ECO:0000256" key="5">
    <source>
        <dbReference type="ARBA" id="ARBA00022729"/>
    </source>
</evidence>
<keyword evidence="3" id="KW-0645">Protease</keyword>
<feature type="chain" id="PRO_5033436970" evidence="9">
    <location>
        <begin position="18"/>
        <end position="381"/>
    </location>
</feature>
<organism evidence="12 13">
    <name type="scientific">Aphanomyces stellatus</name>
    <dbReference type="NCBI Taxonomy" id="120398"/>
    <lineage>
        <taxon>Eukaryota</taxon>
        <taxon>Sar</taxon>
        <taxon>Stramenopiles</taxon>
        <taxon>Oomycota</taxon>
        <taxon>Saprolegniomycetes</taxon>
        <taxon>Saprolegniales</taxon>
        <taxon>Verrucalvaceae</taxon>
        <taxon>Aphanomyces</taxon>
    </lineage>
</organism>
<evidence type="ECO:0000256" key="9">
    <source>
        <dbReference type="SAM" id="SignalP"/>
    </source>
</evidence>
<evidence type="ECO:0000256" key="4">
    <source>
        <dbReference type="ARBA" id="ARBA00022723"/>
    </source>
</evidence>
<feature type="signal peptide" evidence="9">
    <location>
        <begin position="1"/>
        <end position="17"/>
    </location>
</feature>
<gene>
    <name evidence="12" type="primary">Aste57867_7902</name>
    <name evidence="11" type="ORF">As57867_007872</name>
    <name evidence="12" type="ORF">ASTE57867_7902</name>
</gene>
<proteinExistence type="inferred from homology"/>
<comment type="cofactor">
    <cofactor evidence="1">
        <name>Zn(2+)</name>
        <dbReference type="ChEBI" id="CHEBI:29105"/>
    </cofactor>
</comment>
<evidence type="ECO:0000313" key="13">
    <source>
        <dbReference type="Proteomes" id="UP000332933"/>
    </source>
</evidence>
<protein>
    <submittedName>
        <fullName evidence="12">Aste57867_7902 protein</fullName>
    </submittedName>
</protein>
<dbReference type="EMBL" id="VJMH01004994">
    <property type="protein sequence ID" value="KAF0701681.1"/>
    <property type="molecule type" value="Genomic_DNA"/>
</dbReference>
<dbReference type="AlphaFoldDB" id="A0A485KIZ0"/>
<sequence>MKVFSAGLGLVAAVVFADDNHEDKRLIALSDTNREWLTLDQIAALEAKSIGFVDATNGVWDELPLLVAQHRSIVNKTYPEAPQQQALLESIHDNVDPDDLKALLTEFVEKFPTRYRDSPEGKQSAGWIYDHVHELRANARDHLTLTVRKFEHTWGQYSVIARVEPAGGATYDDVVVLSAHQDSINRKNLSNAPGADDDGSGTVTIFQTLKLLLDEEAWAPVRPVEFHWYAAEETGLQGSAAIVKAYATQHVDVYAQVQQDMTGYVAPGSTPVVAFASDFSSPSLVTFLQRLVETYLDIGWVSRDFGYGASDHASWFRAGYPSSFPFEAARGFGNPYIHSANDTLDKIDWKHVADFTKFSIAYVVELTQEAPNGDDDDTIKA</sequence>
<evidence type="ECO:0000256" key="6">
    <source>
        <dbReference type="ARBA" id="ARBA00022801"/>
    </source>
</evidence>
<dbReference type="Pfam" id="PF04389">
    <property type="entry name" value="Peptidase_M28"/>
    <property type="match status" value="1"/>
</dbReference>
<keyword evidence="13" id="KW-1185">Reference proteome</keyword>
<dbReference type="EMBL" id="CAADRA010005015">
    <property type="protein sequence ID" value="VFT84795.1"/>
    <property type="molecule type" value="Genomic_DNA"/>
</dbReference>
<evidence type="ECO:0000313" key="11">
    <source>
        <dbReference type="EMBL" id="KAF0701681.1"/>
    </source>
</evidence>
<keyword evidence="4" id="KW-0479">Metal-binding</keyword>
<keyword evidence="2" id="KW-0031">Aminopeptidase</keyword>
<evidence type="ECO:0000256" key="7">
    <source>
        <dbReference type="ARBA" id="ARBA00022833"/>
    </source>
</evidence>
<dbReference type="Gene3D" id="3.40.630.10">
    <property type="entry name" value="Zn peptidases"/>
    <property type="match status" value="1"/>
</dbReference>
<dbReference type="GO" id="GO:0006508">
    <property type="term" value="P:proteolysis"/>
    <property type="evidence" value="ECO:0007669"/>
    <property type="project" value="UniProtKB-KW"/>
</dbReference>
<dbReference type="GO" id="GO:0004177">
    <property type="term" value="F:aminopeptidase activity"/>
    <property type="evidence" value="ECO:0007669"/>
    <property type="project" value="UniProtKB-KW"/>
</dbReference>
<dbReference type="GO" id="GO:0008235">
    <property type="term" value="F:metalloexopeptidase activity"/>
    <property type="evidence" value="ECO:0007669"/>
    <property type="project" value="InterPro"/>
</dbReference>
<evidence type="ECO:0000256" key="3">
    <source>
        <dbReference type="ARBA" id="ARBA00022670"/>
    </source>
</evidence>
<evidence type="ECO:0000256" key="8">
    <source>
        <dbReference type="ARBA" id="ARBA00043962"/>
    </source>
</evidence>
<dbReference type="GO" id="GO:0046872">
    <property type="term" value="F:metal ion binding"/>
    <property type="evidence" value="ECO:0007669"/>
    <property type="project" value="UniProtKB-KW"/>
</dbReference>
<name>A0A485KIZ0_9STRA</name>
<dbReference type="Proteomes" id="UP000332933">
    <property type="component" value="Unassembled WGS sequence"/>
</dbReference>
<dbReference type="PANTHER" id="PTHR12147:SF56">
    <property type="entry name" value="AMINOPEPTIDASE YDR415C-RELATED"/>
    <property type="match status" value="1"/>
</dbReference>
<dbReference type="SUPFAM" id="SSF53187">
    <property type="entry name" value="Zn-dependent exopeptidases"/>
    <property type="match status" value="1"/>
</dbReference>
<keyword evidence="7" id="KW-0862">Zinc</keyword>
<accession>A0A485KIZ0</accession>
<dbReference type="OrthoDB" id="2214at2759"/>
<evidence type="ECO:0000256" key="1">
    <source>
        <dbReference type="ARBA" id="ARBA00001947"/>
    </source>
</evidence>